<dbReference type="AlphaFoldDB" id="A0A6V7WSC0"/>
<evidence type="ECO:0000313" key="1">
    <source>
        <dbReference type="EMBL" id="CAD2189696.1"/>
    </source>
</evidence>
<accession>A0A6V7WSC0</accession>
<dbReference type="Proteomes" id="UP000580250">
    <property type="component" value="Unassembled WGS sequence"/>
</dbReference>
<sequence length="56" mass="6211">MTESTKFEEDCMQSSPNAGFTSDDELAVFRARKVAIITGISGQWIIMGFLVELNQP</sequence>
<proteinExistence type="predicted"/>
<evidence type="ECO:0000313" key="2">
    <source>
        <dbReference type="Proteomes" id="UP000580250"/>
    </source>
</evidence>
<comment type="caution">
    <text evidence="1">The sequence shown here is derived from an EMBL/GenBank/DDBJ whole genome shotgun (WGS) entry which is preliminary data.</text>
</comment>
<organism evidence="1 2">
    <name type="scientific">Meloidogyne enterolobii</name>
    <name type="common">Root-knot nematode worm</name>
    <name type="synonym">Meloidogyne mayaguensis</name>
    <dbReference type="NCBI Taxonomy" id="390850"/>
    <lineage>
        <taxon>Eukaryota</taxon>
        <taxon>Metazoa</taxon>
        <taxon>Ecdysozoa</taxon>
        <taxon>Nematoda</taxon>
        <taxon>Chromadorea</taxon>
        <taxon>Rhabditida</taxon>
        <taxon>Tylenchina</taxon>
        <taxon>Tylenchomorpha</taxon>
        <taxon>Tylenchoidea</taxon>
        <taxon>Meloidogynidae</taxon>
        <taxon>Meloidogyninae</taxon>
        <taxon>Meloidogyne</taxon>
    </lineage>
</organism>
<dbReference type="EMBL" id="CAJEWN010000765">
    <property type="protein sequence ID" value="CAD2189696.1"/>
    <property type="molecule type" value="Genomic_DNA"/>
</dbReference>
<gene>
    <name evidence="1" type="ORF">MENT_LOCUS42433</name>
</gene>
<protein>
    <submittedName>
        <fullName evidence="1">Uncharacterized protein</fullName>
    </submittedName>
</protein>
<name>A0A6V7WSC0_MELEN</name>
<reference evidence="1 2" key="1">
    <citation type="submission" date="2020-08" db="EMBL/GenBank/DDBJ databases">
        <authorList>
            <person name="Koutsovoulos G."/>
            <person name="Danchin GJ E."/>
        </authorList>
    </citation>
    <scope>NUCLEOTIDE SEQUENCE [LARGE SCALE GENOMIC DNA]</scope>
</reference>